<feature type="transmembrane region" description="Helical" evidence="9">
    <location>
        <begin position="311"/>
        <end position="330"/>
    </location>
</feature>
<sequence length="364" mass="38207">MAQTSQATKAGSQDDPSDASSTARTTGAGATRLGSGRRQVRLWHLAGLCGLLTVAALAGSLLGVTHLPLAEIFNPESTGYQIFWNLRVPRVCVAFLAGAGLASCGMVFQALFLNSLATPYTLGVSSGAACGAAFAIYLGGMSGLATGFGVMSGALLGATTSVILILVFSQTRMGHQRHVMLLAGVAVSFFFSSLLMLIQSLASFYQSFQIIRWLLGGISVAGYREVGYLAPVVLSGCALIFLYRRHLNLLLLGDDLAHARGLAVPTTKRGLVVLVSIMVAVIVSVTGPIGFVGLVTPHVARLVWGSDHRDLIPVTFLGGGILLVICDLIARLILAPSGLPVGVVTSLIGAPFFFTLLMRRPYRF</sequence>
<evidence type="ECO:0000256" key="8">
    <source>
        <dbReference type="SAM" id="MobiDB-lite"/>
    </source>
</evidence>
<comment type="subcellular location">
    <subcellularLocation>
        <location evidence="1">Cell membrane</location>
        <topology evidence="1">Multi-pass membrane protein</topology>
    </subcellularLocation>
</comment>
<feature type="transmembrane region" description="Helical" evidence="9">
    <location>
        <begin position="226"/>
        <end position="243"/>
    </location>
</feature>
<evidence type="ECO:0000256" key="7">
    <source>
        <dbReference type="ARBA" id="ARBA00023136"/>
    </source>
</evidence>
<keyword evidence="5 9" id="KW-0812">Transmembrane</keyword>
<accession>A0A8A4TLZ5</accession>
<dbReference type="InterPro" id="IPR037294">
    <property type="entry name" value="ABC_BtuC-like"/>
</dbReference>
<feature type="transmembrane region" description="Helical" evidence="9">
    <location>
        <begin position="144"/>
        <end position="168"/>
    </location>
</feature>
<evidence type="ECO:0000256" key="5">
    <source>
        <dbReference type="ARBA" id="ARBA00022692"/>
    </source>
</evidence>
<evidence type="ECO:0000256" key="4">
    <source>
        <dbReference type="ARBA" id="ARBA00022475"/>
    </source>
</evidence>
<dbReference type="EMBL" id="CP071793">
    <property type="protein sequence ID" value="QTD47625.1"/>
    <property type="molecule type" value="Genomic_DNA"/>
</dbReference>
<dbReference type="Proteomes" id="UP000663929">
    <property type="component" value="Chromosome"/>
</dbReference>
<dbReference type="SUPFAM" id="SSF81345">
    <property type="entry name" value="ABC transporter involved in vitamin B12 uptake, BtuC"/>
    <property type="match status" value="1"/>
</dbReference>
<feature type="transmembrane region" description="Helical" evidence="9">
    <location>
        <begin position="270"/>
        <end position="291"/>
    </location>
</feature>
<keyword evidence="4" id="KW-1003">Cell membrane</keyword>
<feature type="transmembrane region" description="Helical" evidence="9">
    <location>
        <begin position="88"/>
        <end position="113"/>
    </location>
</feature>
<proteinExistence type="inferred from homology"/>
<feature type="region of interest" description="Disordered" evidence="8">
    <location>
        <begin position="1"/>
        <end position="32"/>
    </location>
</feature>
<feature type="compositionally biased region" description="Low complexity" evidence="8">
    <location>
        <begin position="18"/>
        <end position="32"/>
    </location>
</feature>
<dbReference type="PANTHER" id="PTHR30472">
    <property type="entry name" value="FERRIC ENTEROBACTIN TRANSPORT SYSTEM PERMEASE PROTEIN"/>
    <property type="match status" value="1"/>
</dbReference>
<gene>
    <name evidence="10" type="ORF">J3U87_18695</name>
</gene>
<evidence type="ECO:0000256" key="1">
    <source>
        <dbReference type="ARBA" id="ARBA00004651"/>
    </source>
</evidence>
<feature type="compositionally biased region" description="Polar residues" evidence="8">
    <location>
        <begin position="1"/>
        <end position="11"/>
    </location>
</feature>
<reference evidence="10" key="1">
    <citation type="submission" date="2021-03" db="EMBL/GenBank/DDBJ databases">
        <title>Acanthopleuribacteraceae sp. M133.</title>
        <authorList>
            <person name="Wang G."/>
        </authorList>
    </citation>
    <scope>NUCLEOTIDE SEQUENCE</scope>
    <source>
        <strain evidence="10">M133</strain>
    </source>
</reference>
<dbReference type="KEGG" id="scor:J3U87_18695"/>
<organism evidence="10 11">
    <name type="scientific">Sulfidibacter corallicola</name>
    <dbReference type="NCBI Taxonomy" id="2818388"/>
    <lineage>
        <taxon>Bacteria</taxon>
        <taxon>Pseudomonadati</taxon>
        <taxon>Acidobacteriota</taxon>
        <taxon>Holophagae</taxon>
        <taxon>Acanthopleuribacterales</taxon>
        <taxon>Acanthopleuribacteraceae</taxon>
        <taxon>Sulfidibacter</taxon>
    </lineage>
</organism>
<keyword evidence="3" id="KW-0813">Transport</keyword>
<dbReference type="Gene3D" id="1.10.3470.10">
    <property type="entry name" value="ABC transporter involved in vitamin B12 uptake, BtuC"/>
    <property type="match status" value="1"/>
</dbReference>
<feature type="transmembrane region" description="Helical" evidence="9">
    <location>
        <begin position="42"/>
        <end position="68"/>
    </location>
</feature>
<dbReference type="CDD" id="cd06550">
    <property type="entry name" value="TM_ABC_iron-siderophores_like"/>
    <property type="match status" value="1"/>
</dbReference>
<feature type="transmembrane region" description="Helical" evidence="9">
    <location>
        <begin position="180"/>
        <end position="206"/>
    </location>
</feature>
<dbReference type="GO" id="GO:0022857">
    <property type="term" value="F:transmembrane transporter activity"/>
    <property type="evidence" value="ECO:0007669"/>
    <property type="project" value="InterPro"/>
</dbReference>
<keyword evidence="7 9" id="KW-0472">Membrane</keyword>
<dbReference type="GO" id="GO:0005886">
    <property type="term" value="C:plasma membrane"/>
    <property type="evidence" value="ECO:0007669"/>
    <property type="project" value="UniProtKB-SubCell"/>
</dbReference>
<dbReference type="Pfam" id="PF01032">
    <property type="entry name" value="FecCD"/>
    <property type="match status" value="1"/>
</dbReference>
<comment type="similarity">
    <text evidence="2">Belongs to the binding-protein-dependent transport system permease family. FecCD subfamily.</text>
</comment>
<dbReference type="InterPro" id="IPR000522">
    <property type="entry name" value="ABC_transptr_permease_BtuC"/>
</dbReference>
<evidence type="ECO:0000256" key="2">
    <source>
        <dbReference type="ARBA" id="ARBA00007935"/>
    </source>
</evidence>
<evidence type="ECO:0000313" key="10">
    <source>
        <dbReference type="EMBL" id="QTD47625.1"/>
    </source>
</evidence>
<evidence type="ECO:0000256" key="3">
    <source>
        <dbReference type="ARBA" id="ARBA00022448"/>
    </source>
</evidence>
<keyword evidence="6 9" id="KW-1133">Transmembrane helix</keyword>
<name>A0A8A4TLZ5_SULCO</name>
<dbReference type="RefSeq" id="WP_237377293.1">
    <property type="nucleotide sequence ID" value="NZ_CP071793.1"/>
</dbReference>
<dbReference type="AlphaFoldDB" id="A0A8A4TLZ5"/>
<protein>
    <submittedName>
        <fullName evidence="10">Iron ABC transporter permease</fullName>
    </submittedName>
</protein>
<evidence type="ECO:0000256" key="6">
    <source>
        <dbReference type="ARBA" id="ARBA00022989"/>
    </source>
</evidence>
<evidence type="ECO:0000256" key="9">
    <source>
        <dbReference type="SAM" id="Phobius"/>
    </source>
</evidence>
<feature type="transmembrane region" description="Helical" evidence="9">
    <location>
        <begin position="120"/>
        <end position="138"/>
    </location>
</feature>
<feature type="transmembrane region" description="Helical" evidence="9">
    <location>
        <begin position="337"/>
        <end position="358"/>
    </location>
</feature>
<keyword evidence="11" id="KW-1185">Reference proteome</keyword>
<evidence type="ECO:0000313" key="11">
    <source>
        <dbReference type="Proteomes" id="UP000663929"/>
    </source>
</evidence>
<dbReference type="PANTHER" id="PTHR30472:SF25">
    <property type="entry name" value="ABC TRANSPORTER PERMEASE PROTEIN MJ0876-RELATED"/>
    <property type="match status" value="1"/>
</dbReference>